<comment type="similarity">
    <text evidence="3">Belongs to the HARBI1 family.</text>
</comment>
<keyword evidence="4" id="KW-0540">Nuclease</keyword>
<evidence type="ECO:0000256" key="4">
    <source>
        <dbReference type="ARBA" id="ARBA00022722"/>
    </source>
</evidence>
<reference evidence="12" key="2">
    <citation type="submission" date="2025-04" db="UniProtKB">
        <authorList>
            <consortium name="RefSeq"/>
        </authorList>
    </citation>
    <scope>IDENTIFICATION</scope>
    <source>
        <tissue evidence="12 13">Leaves</tissue>
    </source>
</reference>
<accession>A0A6P6U0G3</accession>
<dbReference type="InterPro" id="IPR027806">
    <property type="entry name" value="HARBI1_dom"/>
</dbReference>
<name>A0A6P6U0G3_COFAR</name>
<dbReference type="PANTHER" id="PTHR22930:SF268">
    <property type="entry name" value="NUCLEASE HARBI1"/>
    <property type="match status" value="1"/>
</dbReference>
<keyword evidence="5" id="KW-0479">Metal-binding</keyword>
<dbReference type="Proteomes" id="UP001652660">
    <property type="component" value="Chromosome 8c"/>
</dbReference>
<keyword evidence="6" id="KW-0378">Hydrolase</keyword>
<gene>
    <name evidence="12 13" type="primary">LOC113705916</name>
</gene>
<reference evidence="11" key="1">
    <citation type="journal article" date="2025" name="Foods">
        <title>Unveiling the Microbial Signatures of Arabica Coffee Cherries: Insights into Ripeness Specific Diversity, Functional Traits, and Implications for Quality and Safety.</title>
        <authorList>
            <consortium name="RefSeq"/>
            <person name="Tenea G.N."/>
            <person name="Cifuentes V."/>
            <person name="Reyes P."/>
            <person name="Cevallos-Vallejos M."/>
        </authorList>
    </citation>
    <scope>NUCLEOTIDE SEQUENCE [LARGE SCALE GENOMIC DNA]</scope>
</reference>
<dbReference type="OrthoDB" id="1851308at2759"/>
<feature type="domain" description="DDE Tnp4" evidence="9">
    <location>
        <begin position="184"/>
        <end position="344"/>
    </location>
</feature>
<sequence length="402" mass="46446">MDKEQNEVDGEFDIQQRKRQLVATEIVCHVIKMILARKLSHASYVDRPIGYRSAQCHLVREELLMQLSTNGYLSKVIRMGPETFRHLCDLLQTHGGLQPTQRATVQEQVVKFLHILTIPSKNITMSYFYRRSGETVSRHFHRVLRAVIALEDQFLHQPTGEQVPPEILNSARFYPYFKDCVGAIDGTHVRVKVSSVDAAKYRGRKEHPTQNVLAACSLNMRFTYVLPGWEGTASDSRIIKNALTREDKLIIPNGKYYLVDAGFMLRRGLLTPYRNVRYHLKEYSSQQPQNFRELFNLRHSSLRNAIERAFGVLKKRFPIIGDTQPTYSVEIQSQIVLACCILHNFLMEFDPDLEYINEVDEELARQSPSEEENGDISAEKDHAQGESLRNEIAMQMWNDYIL</sequence>
<organism evidence="11 12">
    <name type="scientific">Coffea arabica</name>
    <name type="common">Arabian coffee</name>
    <dbReference type="NCBI Taxonomy" id="13443"/>
    <lineage>
        <taxon>Eukaryota</taxon>
        <taxon>Viridiplantae</taxon>
        <taxon>Streptophyta</taxon>
        <taxon>Embryophyta</taxon>
        <taxon>Tracheophyta</taxon>
        <taxon>Spermatophyta</taxon>
        <taxon>Magnoliopsida</taxon>
        <taxon>eudicotyledons</taxon>
        <taxon>Gunneridae</taxon>
        <taxon>Pentapetalae</taxon>
        <taxon>asterids</taxon>
        <taxon>lamiids</taxon>
        <taxon>Gentianales</taxon>
        <taxon>Rubiaceae</taxon>
        <taxon>Ixoroideae</taxon>
        <taxon>Gardenieae complex</taxon>
        <taxon>Bertiereae - Coffeeae clade</taxon>
        <taxon>Coffeeae</taxon>
        <taxon>Coffea</taxon>
    </lineage>
</organism>
<dbReference type="Pfam" id="PF26138">
    <property type="entry name" value="DUF8040"/>
    <property type="match status" value="1"/>
</dbReference>
<comment type="subcellular location">
    <subcellularLocation>
        <location evidence="2">Nucleus</location>
    </subcellularLocation>
</comment>
<dbReference type="InterPro" id="IPR058353">
    <property type="entry name" value="DUF8040"/>
</dbReference>
<evidence type="ECO:0000256" key="2">
    <source>
        <dbReference type="ARBA" id="ARBA00004123"/>
    </source>
</evidence>
<dbReference type="GO" id="GO:0004518">
    <property type="term" value="F:nuclease activity"/>
    <property type="evidence" value="ECO:0007669"/>
    <property type="project" value="UniProtKB-KW"/>
</dbReference>
<comment type="cofactor">
    <cofactor evidence="1">
        <name>a divalent metal cation</name>
        <dbReference type="ChEBI" id="CHEBI:60240"/>
    </cofactor>
</comment>
<feature type="domain" description="DUF8040" evidence="10">
    <location>
        <begin position="74"/>
        <end position="148"/>
    </location>
</feature>
<keyword evidence="7" id="KW-0539">Nucleus</keyword>
<feature type="region of interest" description="Disordered" evidence="8">
    <location>
        <begin position="363"/>
        <end position="384"/>
    </location>
</feature>
<dbReference type="PANTHER" id="PTHR22930">
    <property type="match status" value="1"/>
</dbReference>
<evidence type="ECO:0000256" key="8">
    <source>
        <dbReference type="SAM" id="MobiDB-lite"/>
    </source>
</evidence>
<protein>
    <submittedName>
        <fullName evidence="12">Nuclease HARBI1</fullName>
    </submittedName>
    <submittedName>
        <fullName evidence="13">Uncharacterized protein isoform X1</fullName>
    </submittedName>
</protein>
<evidence type="ECO:0000256" key="6">
    <source>
        <dbReference type="ARBA" id="ARBA00022801"/>
    </source>
</evidence>
<dbReference type="AlphaFoldDB" id="A0A6P6U0G3"/>
<dbReference type="RefSeq" id="XP_027083621.1">
    <property type="nucleotide sequence ID" value="XM_027227820.1"/>
</dbReference>
<evidence type="ECO:0000313" key="12">
    <source>
        <dbReference type="RefSeq" id="XP_027083621.1"/>
    </source>
</evidence>
<evidence type="ECO:0000256" key="1">
    <source>
        <dbReference type="ARBA" id="ARBA00001968"/>
    </source>
</evidence>
<dbReference type="GO" id="GO:0046872">
    <property type="term" value="F:metal ion binding"/>
    <property type="evidence" value="ECO:0007669"/>
    <property type="project" value="UniProtKB-KW"/>
</dbReference>
<proteinExistence type="inferred from homology"/>
<dbReference type="GO" id="GO:0005634">
    <property type="term" value="C:nucleus"/>
    <property type="evidence" value="ECO:0007669"/>
    <property type="project" value="UniProtKB-SubCell"/>
</dbReference>
<evidence type="ECO:0000313" key="11">
    <source>
        <dbReference type="Proteomes" id="UP001652660"/>
    </source>
</evidence>
<dbReference type="InterPro" id="IPR045249">
    <property type="entry name" value="HARBI1-like"/>
</dbReference>
<dbReference type="GO" id="GO:0016787">
    <property type="term" value="F:hydrolase activity"/>
    <property type="evidence" value="ECO:0007669"/>
    <property type="project" value="UniProtKB-KW"/>
</dbReference>
<keyword evidence="11" id="KW-1185">Reference proteome</keyword>
<evidence type="ECO:0000259" key="9">
    <source>
        <dbReference type="Pfam" id="PF13359"/>
    </source>
</evidence>
<evidence type="ECO:0000256" key="7">
    <source>
        <dbReference type="ARBA" id="ARBA00023242"/>
    </source>
</evidence>
<evidence type="ECO:0000256" key="3">
    <source>
        <dbReference type="ARBA" id="ARBA00006958"/>
    </source>
</evidence>
<dbReference type="RefSeq" id="XP_071920210.1">
    <property type="nucleotide sequence ID" value="XM_072064109.1"/>
</dbReference>
<dbReference type="GeneID" id="113705916"/>
<evidence type="ECO:0000256" key="5">
    <source>
        <dbReference type="ARBA" id="ARBA00022723"/>
    </source>
</evidence>
<evidence type="ECO:0000313" key="13">
    <source>
        <dbReference type="RefSeq" id="XP_071920210.1"/>
    </source>
</evidence>
<dbReference type="Pfam" id="PF13359">
    <property type="entry name" value="DDE_Tnp_4"/>
    <property type="match status" value="1"/>
</dbReference>
<evidence type="ECO:0000259" key="10">
    <source>
        <dbReference type="Pfam" id="PF26138"/>
    </source>
</evidence>